<evidence type="ECO:0000256" key="1">
    <source>
        <dbReference type="SAM" id="Phobius"/>
    </source>
</evidence>
<evidence type="ECO:0008006" key="4">
    <source>
        <dbReference type="Google" id="ProtNLM"/>
    </source>
</evidence>
<accession>A0A521B546</accession>
<proteinExistence type="predicted"/>
<name>A0A521B546_9FLAO</name>
<dbReference type="EMBL" id="FXTA01000001">
    <property type="protein sequence ID" value="SMO42217.1"/>
    <property type="molecule type" value="Genomic_DNA"/>
</dbReference>
<gene>
    <name evidence="2" type="ORF">SAMN06265349_101692</name>
</gene>
<evidence type="ECO:0000313" key="3">
    <source>
        <dbReference type="Proteomes" id="UP000317289"/>
    </source>
</evidence>
<keyword evidence="1" id="KW-0812">Transmembrane</keyword>
<feature type="transmembrane region" description="Helical" evidence="1">
    <location>
        <begin position="108"/>
        <end position="126"/>
    </location>
</feature>
<organism evidence="2 3">
    <name type="scientific">Flavobacterium resistens</name>
    <dbReference type="NCBI Taxonomy" id="443612"/>
    <lineage>
        <taxon>Bacteria</taxon>
        <taxon>Pseudomonadati</taxon>
        <taxon>Bacteroidota</taxon>
        <taxon>Flavobacteriia</taxon>
        <taxon>Flavobacteriales</taxon>
        <taxon>Flavobacteriaceae</taxon>
        <taxon>Flavobacterium</taxon>
    </lineage>
</organism>
<evidence type="ECO:0000313" key="2">
    <source>
        <dbReference type="EMBL" id="SMO42217.1"/>
    </source>
</evidence>
<keyword evidence="1" id="KW-0472">Membrane</keyword>
<dbReference type="AlphaFoldDB" id="A0A521B546"/>
<feature type="transmembrane region" description="Helical" evidence="1">
    <location>
        <begin position="15"/>
        <end position="33"/>
    </location>
</feature>
<keyword evidence="1" id="KW-1133">Transmembrane helix</keyword>
<feature type="transmembrane region" description="Helical" evidence="1">
    <location>
        <begin position="71"/>
        <end position="88"/>
    </location>
</feature>
<sequence length="127" mass="14816">MILSKKTLFRKNKEYHFFNLLIFVAILFLIFYLKANIISIKCPYSEIGIKCKTCGLTTSFRKIINNDFSDLNIGFLLLFIAFASQLILRPLTSFALFFSENWKLIRNIDIMLSLFLFGFAYAKLMLS</sequence>
<dbReference type="Proteomes" id="UP000317289">
    <property type="component" value="Unassembled WGS sequence"/>
</dbReference>
<protein>
    <recommendedName>
        <fullName evidence="4">DUF2752 domain-containing protein</fullName>
    </recommendedName>
</protein>
<reference evidence="2 3" key="1">
    <citation type="submission" date="2017-05" db="EMBL/GenBank/DDBJ databases">
        <authorList>
            <person name="Varghese N."/>
            <person name="Submissions S."/>
        </authorList>
    </citation>
    <scope>NUCLEOTIDE SEQUENCE [LARGE SCALE GENOMIC DNA]</scope>
    <source>
        <strain evidence="2 3">DSM 19382</strain>
    </source>
</reference>